<evidence type="ECO:0000313" key="2">
    <source>
        <dbReference type="EMBL" id="KAK3338773.1"/>
    </source>
</evidence>
<evidence type="ECO:0000313" key="3">
    <source>
        <dbReference type="Proteomes" id="UP001278500"/>
    </source>
</evidence>
<dbReference type="AlphaFoldDB" id="A0AAE0J8V2"/>
<gene>
    <name evidence="2" type="ORF">B0H65DRAFT_579524</name>
</gene>
<name>A0AAE0J8V2_9PEZI</name>
<dbReference type="Proteomes" id="UP001278500">
    <property type="component" value="Unassembled WGS sequence"/>
</dbReference>
<protein>
    <submittedName>
        <fullName evidence="2">Uncharacterized protein</fullName>
    </submittedName>
</protein>
<keyword evidence="3" id="KW-1185">Reference proteome</keyword>
<accession>A0AAE0J8V2</accession>
<proteinExistence type="predicted"/>
<feature type="non-terminal residue" evidence="2">
    <location>
        <position position="439"/>
    </location>
</feature>
<feature type="non-terminal residue" evidence="2">
    <location>
        <position position="1"/>
    </location>
</feature>
<organism evidence="2 3">
    <name type="scientific">Neurospora tetraspora</name>
    <dbReference type="NCBI Taxonomy" id="94610"/>
    <lineage>
        <taxon>Eukaryota</taxon>
        <taxon>Fungi</taxon>
        <taxon>Dikarya</taxon>
        <taxon>Ascomycota</taxon>
        <taxon>Pezizomycotina</taxon>
        <taxon>Sordariomycetes</taxon>
        <taxon>Sordariomycetidae</taxon>
        <taxon>Sordariales</taxon>
        <taxon>Sordariaceae</taxon>
        <taxon>Neurospora</taxon>
    </lineage>
</organism>
<evidence type="ECO:0000256" key="1">
    <source>
        <dbReference type="SAM" id="MobiDB-lite"/>
    </source>
</evidence>
<feature type="region of interest" description="Disordered" evidence="1">
    <location>
        <begin position="1"/>
        <end position="53"/>
    </location>
</feature>
<sequence>SSAGLGWDEAESGSHRGRQVARSVTGQPQGAMDDGTRNDASVPEALTHGSQPTFGISDSIFPKLISTHKDVTLRCDGFLPQASNLTPSLIKMEFTWSYNNGRPVPNSGGAGQGSYVNDGHIQPDNLNGFDDIAGFGYPVSQAGSDPMAIDFDEPENNHPGFGHSTNHPGVNQPNDNMNQAGIDQMALDFDMDELDSQPDFDIGGLDLAEPQINHPDFDYAHAGKTITQMVNEETNGEYQGYFTSRQHRKELEQQYMQQQAARILATINPASLADLPGDEAKRKEWRQKTTEAIRDFTNVVNRNRIKETKDAQGNVIKQEEIENTHVRRVRTLSLFVTELIADKILEAAEEAHQGNTGIAPWVEKSSWFLEKYPTLDARMQAVLVALRRNKSVPHAYLQVIATNRFVAVPKAEIKDENMTCNGNRGELLREGLKARKGEG</sequence>
<comment type="caution">
    <text evidence="2">The sequence shown here is derived from an EMBL/GenBank/DDBJ whole genome shotgun (WGS) entry which is preliminary data.</text>
</comment>
<dbReference type="RefSeq" id="XP_062678133.1">
    <property type="nucleotide sequence ID" value="XM_062830764.1"/>
</dbReference>
<dbReference type="GeneID" id="87867918"/>
<dbReference type="EMBL" id="JAUEPP010000007">
    <property type="protein sequence ID" value="KAK3338773.1"/>
    <property type="molecule type" value="Genomic_DNA"/>
</dbReference>
<reference evidence="2" key="2">
    <citation type="submission" date="2023-06" db="EMBL/GenBank/DDBJ databases">
        <authorList>
            <consortium name="Lawrence Berkeley National Laboratory"/>
            <person name="Haridas S."/>
            <person name="Hensen N."/>
            <person name="Bonometti L."/>
            <person name="Westerberg I."/>
            <person name="Brannstrom I.O."/>
            <person name="Guillou S."/>
            <person name="Cros-Aarteil S."/>
            <person name="Calhoun S."/>
            <person name="Kuo A."/>
            <person name="Mondo S."/>
            <person name="Pangilinan J."/>
            <person name="Riley R."/>
            <person name="Labutti K."/>
            <person name="Andreopoulos B."/>
            <person name="Lipzen A."/>
            <person name="Chen C."/>
            <person name="Yanf M."/>
            <person name="Daum C."/>
            <person name="Ng V."/>
            <person name="Clum A."/>
            <person name="Steindorff A."/>
            <person name="Ohm R."/>
            <person name="Martin F."/>
            <person name="Silar P."/>
            <person name="Natvig D."/>
            <person name="Lalanne C."/>
            <person name="Gautier V."/>
            <person name="Ament-Velasquez S.L."/>
            <person name="Kruys A."/>
            <person name="Hutchinson M.I."/>
            <person name="Powell A.J."/>
            <person name="Barry K."/>
            <person name="Miller A.N."/>
            <person name="Grigoriev I.V."/>
            <person name="Debuchy R."/>
            <person name="Gladieux P."/>
            <person name="Thoren M.H."/>
            <person name="Johannesson H."/>
        </authorList>
    </citation>
    <scope>NUCLEOTIDE SEQUENCE</scope>
    <source>
        <strain evidence="2">CBS 560.94</strain>
    </source>
</reference>
<reference evidence="2" key="1">
    <citation type="journal article" date="2023" name="Mol. Phylogenet. Evol.">
        <title>Genome-scale phylogeny and comparative genomics of the fungal order Sordariales.</title>
        <authorList>
            <person name="Hensen N."/>
            <person name="Bonometti L."/>
            <person name="Westerberg I."/>
            <person name="Brannstrom I.O."/>
            <person name="Guillou S."/>
            <person name="Cros-Aarteil S."/>
            <person name="Calhoun S."/>
            <person name="Haridas S."/>
            <person name="Kuo A."/>
            <person name="Mondo S."/>
            <person name="Pangilinan J."/>
            <person name="Riley R."/>
            <person name="LaButti K."/>
            <person name="Andreopoulos B."/>
            <person name="Lipzen A."/>
            <person name="Chen C."/>
            <person name="Yan M."/>
            <person name="Daum C."/>
            <person name="Ng V."/>
            <person name="Clum A."/>
            <person name="Steindorff A."/>
            <person name="Ohm R.A."/>
            <person name="Martin F."/>
            <person name="Silar P."/>
            <person name="Natvig D.O."/>
            <person name="Lalanne C."/>
            <person name="Gautier V."/>
            <person name="Ament-Velasquez S.L."/>
            <person name="Kruys A."/>
            <person name="Hutchinson M.I."/>
            <person name="Powell A.J."/>
            <person name="Barry K."/>
            <person name="Miller A.N."/>
            <person name="Grigoriev I.V."/>
            <person name="Debuchy R."/>
            <person name="Gladieux P."/>
            <person name="Hiltunen Thoren M."/>
            <person name="Johannesson H."/>
        </authorList>
    </citation>
    <scope>NUCLEOTIDE SEQUENCE</scope>
    <source>
        <strain evidence="2">CBS 560.94</strain>
    </source>
</reference>